<dbReference type="EMBL" id="KP774835">
    <property type="protein sequence ID" value="AJT60725.1"/>
    <property type="molecule type" value="Genomic_DNA"/>
</dbReference>
<keyword evidence="2" id="KW-0540">Nuclease</keyword>
<evidence type="ECO:0000256" key="1">
    <source>
        <dbReference type="SAM" id="MobiDB-lite"/>
    </source>
</evidence>
<organism evidence="2 3">
    <name type="scientific">Citrobacter phage CVT22</name>
    <dbReference type="NCBI Taxonomy" id="1622234"/>
    <lineage>
        <taxon>Viruses</taxon>
        <taxon>Duplodnaviria</taxon>
        <taxon>Heunggongvirae</taxon>
        <taxon>Uroviricota</taxon>
        <taxon>Caudoviricetes</taxon>
        <taxon>Zobellviridae</taxon>
        <taxon>Citrovirus</taxon>
        <taxon>Citrovirus coptotermitis</taxon>
    </lineage>
</organism>
<name>A0A0R6CMK3_9CAUD</name>
<keyword evidence="3" id="KW-1185">Reference proteome</keyword>
<proteinExistence type="predicted"/>
<reference evidence="2 3" key="1">
    <citation type="journal article" date="2015" name="Genome Announc.">
        <title>Complete Genome Sequence of Citrobacter Phage CVT22 Isolated from the Gut of the Formosan Subterranean Termite, Coptotermes formosanus Shiraki.</title>
        <authorList>
            <person name="Tikhe C.V."/>
            <person name="Martin T.M."/>
            <person name="Gissendanner C.R."/>
            <person name="Husseneder C."/>
        </authorList>
    </citation>
    <scope>NUCLEOTIDE SEQUENCE [LARGE SCALE GENOMIC DNA]</scope>
</reference>
<evidence type="ECO:0000313" key="3">
    <source>
        <dbReference type="Proteomes" id="UP000202282"/>
    </source>
</evidence>
<dbReference type="Proteomes" id="UP000202282">
    <property type="component" value="Segment"/>
</dbReference>
<dbReference type="GO" id="GO:0004519">
    <property type="term" value="F:endonuclease activity"/>
    <property type="evidence" value="ECO:0007669"/>
    <property type="project" value="UniProtKB-KW"/>
</dbReference>
<protein>
    <submittedName>
        <fullName evidence="2">Endonuclease</fullName>
    </submittedName>
</protein>
<dbReference type="KEGG" id="vg:26040347"/>
<feature type="compositionally biased region" description="Basic and acidic residues" evidence="1">
    <location>
        <begin position="1"/>
        <end position="11"/>
    </location>
</feature>
<dbReference type="GeneID" id="26040347"/>
<accession>A0A0R6CMK3</accession>
<feature type="region of interest" description="Disordered" evidence="1">
    <location>
        <begin position="1"/>
        <end position="93"/>
    </location>
</feature>
<dbReference type="RefSeq" id="YP_009168403.1">
    <property type="nucleotide sequence ID" value="NC_027988.2"/>
</dbReference>
<sequence>MPKKGEYKKGATADSVRQRKYNSSPEQKKRRAERNASRRKMEKAGKARKGDGKDVDHRNHNTKDQSSGNLRMMSKGKNRAKNLGTGGRKKKGK</sequence>
<feature type="compositionally biased region" description="Basic residues" evidence="1">
    <location>
        <begin position="28"/>
        <end position="41"/>
    </location>
</feature>
<keyword evidence="2" id="KW-0378">Hydrolase</keyword>
<keyword evidence="2" id="KW-0255">Endonuclease</keyword>
<evidence type="ECO:0000313" key="2">
    <source>
        <dbReference type="EMBL" id="AJT60725.1"/>
    </source>
</evidence>
<feature type="compositionally biased region" description="Basic and acidic residues" evidence="1">
    <location>
        <begin position="42"/>
        <end position="63"/>
    </location>
</feature>